<evidence type="ECO:0000313" key="1">
    <source>
        <dbReference type="EMBL" id="OTA04842.1"/>
    </source>
</evidence>
<keyword evidence="2" id="KW-1185">Reference proteome</keyword>
<comment type="caution">
    <text evidence="1">The sequence shown here is derived from an EMBL/GenBank/DDBJ whole genome shotgun (WGS) entry which is preliminary data.</text>
</comment>
<evidence type="ECO:0000313" key="2">
    <source>
        <dbReference type="Proteomes" id="UP000219286"/>
    </source>
</evidence>
<reference evidence="1 2" key="1">
    <citation type="journal article" date="2015" name="Genome Announc.">
        <title>Genome sequence and annotation of Trichoderma parareesei, the ancestor of the cellulase producer Trichoderma reesei.</title>
        <authorList>
            <person name="Yang D."/>
            <person name="Pomraning K."/>
            <person name="Kopchinskiy A."/>
            <person name="Karimi Aghcheh R."/>
            <person name="Atanasova L."/>
            <person name="Chenthamara K."/>
            <person name="Baker S.E."/>
            <person name="Zhang R."/>
            <person name="Shen Q."/>
            <person name="Freitag M."/>
            <person name="Kubicek C.P."/>
            <person name="Druzhinina I.S."/>
        </authorList>
    </citation>
    <scope>NUCLEOTIDE SEQUENCE [LARGE SCALE GENOMIC DNA]</scope>
    <source>
        <strain evidence="1 2">CBS 125925</strain>
    </source>
</reference>
<accession>A0A2H2ZJI0</accession>
<organism evidence="1 2">
    <name type="scientific">Trichoderma parareesei</name>
    <name type="common">Filamentous fungus</name>
    <dbReference type="NCBI Taxonomy" id="858221"/>
    <lineage>
        <taxon>Eukaryota</taxon>
        <taxon>Fungi</taxon>
        <taxon>Dikarya</taxon>
        <taxon>Ascomycota</taxon>
        <taxon>Pezizomycotina</taxon>
        <taxon>Sordariomycetes</taxon>
        <taxon>Hypocreomycetidae</taxon>
        <taxon>Hypocreales</taxon>
        <taxon>Hypocreaceae</taxon>
        <taxon>Trichoderma</taxon>
    </lineage>
</organism>
<dbReference type="EMBL" id="LFMI01000548">
    <property type="protein sequence ID" value="OTA04842.1"/>
    <property type="molecule type" value="Genomic_DNA"/>
</dbReference>
<dbReference type="AlphaFoldDB" id="A0A2H2ZJI0"/>
<evidence type="ECO:0008006" key="3">
    <source>
        <dbReference type="Google" id="ProtNLM"/>
    </source>
</evidence>
<protein>
    <recommendedName>
        <fullName evidence="3">BTB domain-containing protein</fullName>
    </recommendedName>
</protein>
<gene>
    <name evidence="1" type="ORF">A9Z42_0054610</name>
</gene>
<proteinExistence type="predicted"/>
<name>A0A2H2ZJI0_TRIPA</name>
<sequence length="126" mass="14409">MFALADKYLIKGLLALSRAYFSEAVAKENDMNILSQHAKQVYDLEFESSKCLRKILIQSFIKRIARPAAKIDMPQSLDRLMAEVPEFARDMAMAYIRQPCLACARKEQNSPLQMAVAKKRRISENP</sequence>
<dbReference type="Proteomes" id="UP000219286">
    <property type="component" value="Unassembled WGS sequence"/>
</dbReference>